<evidence type="ECO:0000256" key="2">
    <source>
        <dbReference type="ARBA" id="ARBA00004922"/>
    </source>
</evidence>
<sequence>MPKVKSSVHKDGDSIKSGVQNEKSNQPFLSTPPKSQATDRSLSTLDYRFLAGLTLFSSAIRLHKLSHPSSVVFDEVHFGGFARKYILGEYFMDVHPPLAKMLFGVVGYLAGYDGVFEFKTIGLDYISNNVPYVSMRLFPAVLGVLTVLLSYGTLRASGCKPIISLFGAGLMTLDNALTTQSRYILLDSPLIFFIALTAYAFVKFQNEVPFQKNWFRYLFLTGIGLGATVSSKWVGVFTIGWVGALTVWQLWWILGDLTITPCNYVKQFASRAVFLIAIPVAFYMVMFYIHFLALPNNGDGASFFSPEFQATLKNSPLNSKFPADVAFGSTITIRHVNTQGGYLHSHPHNYEGGSKQQQITLYPHKDNNNNWVVENITQPDNTTIYEHKEPVIIEDGTVIRLNHALTFHRLHSHDVRPPVTEQDYQNEVSGYGHEGFPGDANDNFRVEILKDWSSKGKAQTHLRAMETKFRLIHTMTGCALFSHSVKLPKWGFEQQEVTCVKGASLANSVWQIEQNTHPLMTGDDVELVSYRTPSFLEKFIELNKVMWRVNNGLTGTHPFQSRPQAWPLMLRGINFWTHEHRQVYLIGNAVLWFSFAALAVGYAVFKAFALLRWQRGYPKFTSKAYEVYDKGVATFLLGWAFHYLPSFLMGRQLFLHHYLGSVYFGILALSQFWDFLSFRLINNKIIRYTLLGLYFALASAFFAWYSPLIYASPWTRSLCEKSKFFDLDFNCNTYFGNYSDYESYASHASTAAKSEVVGADASSASGAQNEPIVIKDNEEVVYQDADGNVIDPEVVKELIASGDIKLEQRFEQDGKFYNKDGQEIADKFA</sequence>
<keyword evidence="19" id="KW-1185">Reference proteome</keyword>
<evidence type="ECO:0000256" key="6">
    <source>
        <dbReference type="ARBA" id="ARBA00022679"/>
    </source>
</evidence>
<evidence type="ECO:0000256" key="13">
    <source>
        <dbReference type="ARBA" id="ARBA00045085"/>
    </source>
</evidence>
<dbReference type="InterPro" id="IPR036300">
    <property type="entry name" value="MIR_dom_sf"/>
</dbReference>
<proteinExistence type="inferred from homology"/>
<dbReference type="STRING" id="1173061.A0A0J9X9S1"/>
<evidence type="ECO:0000256" key="10">
    <source>
        <dbReference type="ARBA" id="ARBA00022989"/>
    </source>
</evidence>
<feature type="domain" description="MIR" evidence="17">
    <location>
        <begin position="459"/>
        <end position="515"/>
    </location>
</feature>
<evidence type="ECO:0000256" key="3">
    <source>
        <dbReference type="ARBA" id="ARBA00007222"/>
    </source>
</evidence>
<evidence type="ECO:0000256" key="11">
    <source>
        <dbReference type="ARBA" id="ARBA00023136"/>
    </source>
</evidence>
<feature type="transmembrane region" description="Helical" evidence="15">
    <location>
        <begin position="655"/>
        <end position="673"/>
    </location>
</feature>
<reference evidence="18" key="1">
    <citation type="submission" date="2014-03" db="EMBL/GenBank/DDBJ databases">
        <authorList>
            <person name="Casaregola S."/>
        </authorList>
    </citation>
    <scope>NUCLEOTIDE SEQUENCE [LARGE SCALE GENOMIC DNA]</scope>
    <source>
        <strain evidence="18">CLIB 918</strain>
    </source>
</reference>
<dbReference type="EC" id="2.4.1.109" evidence="4 15"/>
<dbReference type="Pfam" id="PF16192">
    <property type="entry name" value="PMT_4TMC"/>
    <property type="match status" value="1"/>
</dbReference>
<dbReference type="PANTHER" id="PTHR10050:SF50">
    <property type="entry name" value="DOLICHYL-PHOSPHATE-MANNOSE--PROTEIN MANNOSYLTRANSFERASE 1-RELATED"/>
    <property type="match status" value="1"/>
</dbReference>
<keyword evidence="5 15" id="KW-0328">Glycosyltransferase</keyword>
<feature type="region of interest" description="Disordered" evidence="16">
    <location>
        <begin position="1"/>
        <end position="38"/>
    </location>
</feature>
<feature type="domain" description="MIR" evidence="17">
    <location>
        <begin position="390"/>
        <end position="449"/>
    </location>
</feature>
<accession>A0A0J9X9S1</accession>
<organism evidence="18 19">
    <name type="scientific">Geotrichum candidum</name>
    <name type="common">Oospora lactis</name>
    <name type="synonym">Dipodascus geotrichum</name>
    <dbReference type="NCBI Taxonomy" id="1173061"/>
    <lineage>
        <taxon>Eukaryota</taxon>
        <taxon>Fungi</taxon>
        <taxon>Dikarya</taxon>
        <taxon>Ascomycota</taxon>
        <taxon>Saccharomycotina</taxon>
        <taxon>Dipodascomycetes</taxon>
        <taxon>Dipodascales</taxon>
        <taxon>Dipodascaceae</taxon>
        <taxon>Geotrichum</taxon>
    </lineage>
</organism>
<evidence type="ECO:0000259" key="17">
    <source>
        <dbReference type="PROSITE" id="PS50919"/>
    </source>
</evidence>
<evidence type="ECO:0000256" key="9">
    <source>
        <dbReference type="ARBA" id="ARBA00022824"/>
    </source>
</evidence>
<feature type="transmembrane region" description="Helical" evidence="15">
    <location>
        <begin position="136"/>
        <end position="154"/>
    </location>
</feature>
<feature type="transmembrane region" description="Helical" evidence="15">
    <location>
        <begin position="239"/>
        <end position="260"/>
    </location>
</feature>
<dbReference type="Proteomes" id="UP000242525">
    <property type="component" value="Unassembled WGS sequence"/>
</dbReference>
<dbReference type="Pfam" id="PF02366">
    <property type="entry name" value="PMT"/>
    <property type="match status" value="1"/>
</dbReference>
<keyword evidence="12" id="KW-0325">Glycoprotein</keyword>
<dbReference type="GO" id="GO:0031502">
    <property type="term" value="C:dolichyl-phosphate-mannose-protein mannosyltransferase complex"/>
    <property type="evidence" value="ECO:0007669"/>
    <property type="project" value="UniProtKB-ARBA"/>
</dbReference>
<dbReference type="InterPro" id="IPR016093">
    <property type="entry name" value="MIR_motif"/>
</dbReference>
<dbReference type="CDD" id="cd23283">
    <property type="entry name" value="beta-trefoil_MIR_PMT1-like"/>
    <property type="match status" value="1"/>
</dbReference>
<keyword evidence="8" id="KW-0677">Repeat</keyword>
<dbReference type="Pfam" id="PF02815">
    <property type="entry name" value="MIR"/>
    <property type="match status" value="1"/>
</dbReference>
<keyword evidence="7 15" id="KW-0812">Transmembrane</keyword>
<dbReference type="SUPFAM" id="SSF82109">
    <property type="entry name" value="MIR domain"/>
    <property type="match status" value="1"/>
</dbReference>
<name>A0A0J9X9S1_GEOCN</name>
<comment type="caution">
    <text evidence="18">The sequence shown here is derived from an EMBL/GenBank/DDBJ whole genome shotgun (WGS) entry which is preliminary data.</text>
</comment>
<evidence type="ECO:0000256" key="4">
    <source>
        <dbReference type="ARBA" id="ARBA00012839"/>
    </source>
</evidence>
<dbReference type="FunFam" id="2.80.10.50:FF:000034">
    <property type="entry name" value="Dolichyl-phosphate-mannose-protein mannosyltransferase 1"/>
    <property type="match status" value="1"/>
</dbReference>
<feature type="transmembrane region" description="Helical" evidence="15">
    <location>
        <begin position="98"/>
        <end position="116"/>
    </location>
</feature>
<evidence type="ECO:0000256" key="8">
    <source>
        <dbReference type="ARBA" id="ARBA00022737"/>
    </source>
</evidence>
<feature type="transmembrane region" description="Helical" evidence="15">
    <location>
        <begin position="589"/>
        <end position="611"/>
    </location>
</feature>
<evidence type="ECO:0000256" key="1">
    <source>
        <dbReference type="ARBA" id="ARBA00004477"/>
    </source>
</evidence>
<comment type="subcellular location">
    <subcellularLocation>
        <location evidence="1 15">Endoplasmic reticulum membrane</location>
        <topology evidence="1 15">Multi-pass membrane protein</topology>
    </subcellularLocation>
</comment>
<keyword evidence="11 15" id="KW-0472">Membrane</keyword>
<protein>
    <recommendedName>
        <fullName evidence="4 15">Dolichyl-phosphate-mannose--protein mannosyltransferase</fullName>
        <ecNumber evidence="4 15">2.4.1.109</ecNumber>
    </recommendedName>
</protein>
<evidence type="ECO:0000256" key="12">
    <source>
        <dbReference type="ARBA" id="ARBA00023180"/>
    </source>
</evidence>
<gene>
    <name evidence="18" type="ORF">BN980_GECA05s03706g</name>
</gene>
<comment type="catalytic activity">
    <reaction evidence="14 15">
        <text>a di-trans,poly-cis-dolichyl beta-D-mannosyl phosphate + L-seryl-[protein] = 3-O-(alpha-D-mannosyl)-L-seryl-[protein] + a di-trans,poly-cis-dolichyl phosphate + H(+)</text>
        <dbReference type="Rhea" id="RHEA:17377"/>
        <dbReference type="Rhea" id="RHEA-COMP:9863"/>
        <dbReference type="Rhea" id="RHEA-COMP:13546"/>
        <dbReference type="Rhea" id="RHEA-COMP:19498"/>
        <dbReference type="Rhea" id="RHEA-COMP:19501"/>
        <dbReference type="ChEBI" id="CHEBI:15378"/>
        <dbReference type="ChEBI" id="CHEBI:29999"/>
        <dbReference type="ChEBI" id="CHEBI:57683"/>
        <dbReference type="ChEBI" id="CHEBI:58211"/>
        <dbReference type="ChEBI" id="CHEBI:137321"/>
        <dbReference type="EC" id="2.4.1.109"/>
    </reaction>
</comment>
<dbReference type="AlphaFoldDB" id="A0A0J9X9S1"/>
<feature type="domain" description="MIR" evidence="17">
    <location>
        <begin position="322"/>
        <end position="376"/>
    </location>
</feature>
<keyword evidence="6 15" id="KW-0808">Transferase</keyword>
<dbReference type="GO" id="GO:0004169">
    <property type="term" value="F:dolichyl-phosphate-mannose-protein mannosyltransferase activity"/>
    <property type="evidence" value="ECO:0007669"/>
    <property type="project" value="UniProtKB-UniRule"/>
</dbReference>
<evidence type="ECO:0000256" key="14">
    <source>
        <dbReference type="ARBA" id="ARBA00045102"/>
    </source>
</evidence>
<evidence type="ECO:0000313" key="19">
    <source>
        <dbReference type="Proteomes" id="UP000242525"/>
    </source>
</evidence>
<dbReference type="UniPathway" id="UPA00378"/>
<feature type="compositionally biased region" description="Polar residues" evidence="16">
    <location>
        <begin position="17"/>
        <end position="38"/>
    </location>
</feature>
<feature type="transmembrane region" description="Helical" evidence="15">
    <location>
        <begin position="183"/>
        <end position="202"/>
    </location>
</feature>
<evidence type="ECO:0000256" key="5">
    <source>
        <dbReference type="ARBA" id="ARBA00022676"/>
    </source>
</evidence>
<evidence type="ECO:0000256" key="16">
    <source>
        <dbReference type="SAM" id="MobiDB-lite"/>
    </source>
</evidence>
<dbReference type="InterPro" id="IPR003342">
    <property type="entry name" value="ArnT-like_N"/>
</dbReference>
<dbReference type="OrthoDB" id="292747at2759"/>
<dbReference type="PROSITE" id="PS50919">
    <property type="entry name" value="MIR"/>
    <property type="match status" value="3"/>
</dbReference>
<keyword evidence="9 15" id="KW-0256">Endoplasmic reticulum</keyword>
<feature type="transmembrane region" description="Helical" evidence="15">
    <location>
        <begin position="632"/>
        <end position="649"/>
    </location>
</feature>
<dbReference type="SMART" id="SM00472">
    <property type="entry name" value="MIR"/>
    <property type="match status" value="3"/>
</dbReference>
<evidence type="ECO:0000256" key="7">
    <source>
        <dbReference type="ARBA" id="ARBA00022692"/>
    </source>
</evidence>
<comment type="similarity">
    <text evidence="3 15">Belongs to the glycosyltransferase 39 family.</text>
</comment>
<comment type="function">
    <text evidence="15">Transfers mannose from Dol-P-mannose to Ser or Thr residues on proteins.</text>
</comment>
<dbReference type="PANTHER" id="PTHR10050">
    <property type="entry name" value="DOLICHYL-PHOSPHATE-MANNOSE--PROTEIN MANNOSYLTRANSFERASE"/>
    <property type="match status" value="1"/>
</dbReference>
<dbReference type="InterPro" id="IPR032421">
    <property type="entry name" value="PMT_4TMC"/>
</dbReference>
<keyword evidence="10 15" id="KW-1133">Transmembrane helix</keyword>
<comment type="pathway">
    <text evidence="2 15">Protein modification; protein glycosylation.</text>
</comment>
<dbReference type="InterPro" id="IPR027005">
    <property type="entry name" value="PMT-like"/>
</dbReference>
<evidence type="ECO:0000256" key="15">
    <source>
        <dbReference type="RuleBase" id="RU367007"/>
    </source>
</evidence>
<dbReference type="Gene3D" id="2.80.10.50">
    <property type="match status" value="1"/>
</dbReference>
<feature type="transmembrane region" description="Helical" evidence="15">
    <location>
        <begin position="685"/>
        <end position="705"/>
    </location>
</feature>
<evidence type="ECO:0000313" key="18">
    <source>
        <dbReference type="EMBL" id="CDO53561.1"/>
    </source>
</evidence>
<feature type="transmembrane region" description="Helical" evidence="15">
    <location>
        <begin position="272"/>
        <end position="293"/>
    </location>
</feature>
<comment type="catalytic activity">
    <reaction evidence="13 15">
        <text>a di-trans,poly-cis-dolichyl beta-D-mannosyl phosphate + L-threonyl-[protein] = 3-O-(alpha-D-mannosyl)-L-threonyl-[protein] + a di-trans,poly-cis-dolichyl phosphate + H(+)</text>
        <dbReference type="Rhea" id="RHEA:53396"/>
        <dbReference type="Rhea" id="RHEA-COMP:11060"/>
        <dbReference type="Rhea" id="RHEA-COMP:13547"/>
        <dbReference type="Rhea" id="RHEA-COMP:19498"/>
        <dbReference type="Rhea" id="RHEA-COMP:19501"/>
        <dbReference type="ChEBI" id="CHEBI:15378"/>
        <dbReference type="ChEBI" id="CHEBI:30013"/>
        <dbReference type="ChEBI" id="CHEBI:57683"/>
        <dbReference type="ChEBI" id="CHEBI:58211"/>
        <dbReference type="ChEBI" id="CHEBI:137323"/>
        <dbReference type="EC" id="2.4.1.109"/>
    </reaction>
</comment>
<dbReference type="EMBL" id="CCBN010000005">
    <property type="protein sequence ID" value="CDO53561.1"/>
    <property type="molecule type" value="Genomic_DNA"/>
</dbReference>